<dbReference type="Gene3D" id="2.60.15.10">
    <property type="entry name" value="F0F1 ATP synthase delta/epsilon subunit, N-terminal"/>
    <property type="match status" value="1"/>
</dbReference>
<dbReference type="GO" id="GO:0005524">
    <property type="term" value="F:ATP binding"/>
    <property type="evidence" value="ECO:0007669"/>
    <property type="project" value="UniProtKB-UniRule"/>
</dbReference>
<evidence type="ECO:0000256" key="2">
    <source>
        <dbReference type="ARBA" id="ARBA00004202"/>
    </source>
</evidence>
<comment type="subcellular location">
    <subcellularLocation>
        <location evidence="2 14">Cell membrane</location>
        <topology evidence="2 14">Peripheral membrane protein</topology>
    </subcellularLocation>
</comment>
<comment type="similarity">
    <text evidence="3 14 15">Belongs to the ATPase epsilon chain family.</text>
</comment>
<evidence type="ECO:0000256" key="8">
    <source>
        <dbReference type="ARBA" id="ARBA00023065"/>
    </source>
</evidence>
<evidence type="ECO:0000256" key="10">
    <source>
        <dbReference type="ARBA" id="ARBA00023196"/>
    </source>
</evidence>
<keyword evidence="7 14" id="KW-0375">Hydrogen ion transport</keyword>
<evidence type="ECO:0000313" key="18">
    <source>
        <dbReference type="EMBL" id="KRL57919.1"/>
    </source>
</evidence>
<keyword evidence="8 14" id="KW-0406">Ion transport</keyword>
<proteinExistence type="inferred from homology"/>
<name>A0A0R1RLI0_9LACO</name>
<dbReference type="EMBL" id="AZFE01000003">
    <property type="protein sequence ID" value="KRL57919.1"/>
    <property type="molecule type" value="Genomic_DNA"/>
</dbReference>
<dbReference type="STRING" id="1423778.FC70_GL000392"/>
<evidence type="ECO:0000256" key="13">
    <source>
        <dbReference type="ARBA" id="ARBA00031795"/>
    </source>
</evidence>
<keyword evidence="6 14" id="KW-1003">Cell membrane</keyword>
<evidence type="ECO:0000256" key="7">
    <source>
        <dbReference type="ARBA" id="ARBA00022781"/>
    </source>
</evidence>
<keyword evidence="19" id="KW-1185">Reference proteome</keyword>
<evidence type="ECO:0000256" key="4">
    <source>
        <dbReference type="ARBA" id="ARBA00014480"/>
    </source>
</evidence>
<dbReference type="Proteomes" id="UP000051697">
    <property type="component" value="Unassembled WGS sequence"/>
</dbReference>
<evidence type="ECO:0000256" key="12">
    <source>
        <dbReference type="ARBA" id="ARBA00030215"/>
    </source>
</evidence>
<dbReference type="Pfam" id="PF02823">
    <property type="entry name" value="ATP-synt_DE_N"/>
    <property type="match status" value="1"/>
</dbReference>
<sequence length="138" mass="15038">MADHNLKVTIVTPDGSVYDRDDATMLILKTGGGEMGVLANHLPFVATLKIDAVRIQSDDKEDQVAVCGGFVEFSNNLATIVADSAETSVEIDIERAQSAKTRAEEHIQHANEVHDQDELKRAEVALKRAINRLKVSGK</sequence>
<dbReference type="InterPro" id="IPR020546">
    <property type="entry name" value="ATP_synth_F1_dsu/esu_N"/>
</dbReference>
<comment type="function">
    <text evidence="1 14">Produces ATP from ADP in the presence of a proton gradient across the membrane.</text>
</comment>
<dbReference type="GO" id="GO:0005886">
    <property type="term" value="C:plasma membrane"/>
    <property type="evidence" value="ECO:0007669"/>
    <property type="project" value="UniProtKB-SubCell"/>
</dbReference>
<dbReference type="SUPFAM" id="SSF51344">
    <property type="entry name" value="Epsilon subunit of F1F0-ATP synthase N-terminal domain"/>
    <property type="match status" value="1"/>
</dbReference>
<dbReference type="InterPro" id="IPR020547">
    <property type="entry name" value="ATP_synth_F1_esu_C"/>
</dbReference>
<dbReference type="HAMAP" id="MF_00530">
    <property type="entry name" value="ATP_synth_epsil_bac"/>
    <property type="match status" value="1"/>
</dbReference>
<keyword evidence="5 14" id="KW-0813">Transport</keyword>
<dbReference type="Gene3D" id="1.20.5.440">
    <property type="entry name" value="ATP synthase delta/epsilon subunit, C-terminal domain"/>
    <property type="match status" value="1"/>
</dbReference>
<dbReference type="GO" id="GO:0045259">
    <property type="term" value="C:proton-transporting ATP synthase complex"/>
    <property type="evidence" value="ECO:0007669"/>
    <property type="project" value="UniProtKB-KW"/>
</dbReference>
<dbReference type="GO" id="GO:0046933">
    <property type="term" value="F:proton-transporting ATP synthase activity, rotational mechanism"/>
    <property type="evidence" value="ECO:0007669"/>
    <property type="project" value="UniProtKB-UniRule"/>
</dbReference>
<dbReference type="PANTHER" id="PTHR13822:SF10">
    <property type="entry name" value="ATP SYNTHASE EPSILON CHAIN, CHLOROPLASTIC"/>
    <property type="match status" value="1"/>
</dbReference>
<dbReference type="KEGG" id="lol:LACOL_1302"/>
<evidence type="ECO:0000259" key="16">
    <source>
        <dbReference type="Pfam" id="PF00401"/>
    </source>
</evidence>
<comment type="caution">
    <text evidence="18">The sequence shown here is derived from an EMBL/GenBank/DDBJ whole genome shotgun (WGS) entry which is preliminary data.</text>
</comment>
<evidence type="ECO:0000256" key="6">
    <source>
        <dbReference type="ARBA" id="ARBA00022475"/>
    </source>
</evidence>
<dbReference type="RefSeq" id="WP_057889342.1">
    <property type="nucleotide sequence ID" value="NZ_AZFE01000003.1"/>
</dbReference>
<evidence type="ECO:0000256" key="9">
    <source>
        <dbReference type="ARBA" id="ARBA00023136"/>
    </source>
</evidence>
<evidence type="ECO:0000256" key="1">
    <source>
        <dbReference type="ARBA" id="ARBA00003543"/>
    </source>
</evidence>
<organism evidence="18 19">
    <name type="scientific">Paucilactobacillus oligofermentans DSM 15707 = LMG 22743</name>
    <dbReference type="NCBI Taxonomy" id="1423778"/>
    <lineage>
        <taxon>Bacteria</taxon>
        <taxon>Bacillati</taxon>
        <taxon>Bacillota</taxon>
        <taxon>Bacilli</taxon>
        <taxon>Lactobacillales</taxon>
        <taxon>Lactobacillaceae</taxon>
        <taxon>Paucilactobacillus</taxon>
    </lineage>
</organism>
<feature type="domain" description="ATP synthase epsilon subunit C-terminal" evidence="16">
    <location>
        <begin position="90"/>
        <end position="137"/>
    </location>
</feature>
<evidence type="ECO:0000259" key="17">
    <source>
        <dbReference type="Pfam" id="PF02823"/>
    </source>
</evidence>
<dbReference type="SUPFAM" id="SSF46604">
    <property type="entry name" value="Epsilon subunit of F1F0-ATP synthase C-terminal domain"/>
    <property type="match status" value="1"/>
</dbReference>
<dbReference type="OrthoDB" id="9804110at2"/>
<evidence type="ECO:0000256" key="11">
    <source>
        <dbReference type="ARBA" id="ARBA00023310"/>
    </source>
</evidence>
<accession>A0A0R1RLI0</accession>
<dbReference type="Pfam" id="PF00401">
    <property type="entry name" value="ATP-synt_DE"/>
    <property type="match status" value="1"/>
</dbReference>
<dbReference type="InterPro" id="IPR036794">
    <property type="entry name" value="ATP_F1_dsu/esu_C_sf"/>
</dbReference>
<dbReference type="FunFam" id="1.20.5.440:FF:000001">
    <property type="entry name" value="ATP synthase epsilon chain"/>
    <property type="match status" value="1"/>
</dbReference>
<evidence type="ECO:0000256" key="15">
    <source>
        <dbReference type="RuleBase" id="RU003656"/>
    </source>
</evidence>
<dbReference type="NCBIfam" id="NF001846">
    <property type="entry name" value="PRK00571.1-3"/>
    <property type="match status" value="1"/>
</dbReference>
<dbReference type="InterPro" id="IPR036771">
    <property type="entry name" value="ATPsynth_dsu/esu_N"/>
</dbReference>
<dbReference type="AlphaFoldDB" id="A0A0R1RLI0"/>
<evidence type="ECO:0000256" key="3">
    <source>
        <dbReference type="ARBA" id="ARBA00005712"/>
    </source>
</evidence>
<evidence type="ECO:0000313" key="19">
    <source>
        <dbReference type="Proteomes" id="UP000051697"/>
    </source>
</evidence>
<protein>
    <recommendedName>
        <fullName evidence="4 14">ATP synthase epsilon chain</fullName>
    </recommendedName>
    <alternativeName>
        <fullName evidence="13 14">ATP synthase F1 sector epsilon subunit</fullName>
    </alternativeName>
    <alternativeName>
        <fullName evidence="12 14">F-ATPase epsilon subunit</fullName>
    </alternativeName>
</protein>
<gene>
    <name evidence="14" type="primary">atpC</name>
    <name evidence="18" type="ORF">FC70_GL000392</name>
</gene>
<keyword evidence="11 14" id="KW-0066">ATP synthesis</keyword>
<keyword evidence="9 14" id="KW-0472">Membrane</keyword>
<dbReference type="InterPro" id="IPR001469">
    <property type="entry name" value="ATP_synth_F1_dsu/esu"/>
</dbReference>
<dbReference type="PATRIC" id="fig|1423778.4.peg.411"/>
<dbReference type="PANTHER" id="PTHR13822">
    <property type="entry name" value="ATP SYNTHASE DELTA/EPSILON CHAIN"/>
    <property type="match status" value="1"/>
</dbReference>
<dbReference type="CDD" id="cd12152">
    <property type="entry name" value="F1-ATPase_delta"/>
    <property type="match status" value="1"/>
</dbReference>
<dbReference type="NCBIfam" id="TIGR01216">
    <property type="entry name" value="ATP_synt_epsi"/>
    <property type="match status" value="1"/>
</dbReference>
<feature type="domain" description="ATP synthase F1 complex delta/epsilon subunit N-terminal" evidence="17">
    <location>
        <begin position="6"/>
        <end position="85"/>
    </location>
</feature>
<comment type="subunit">
    <text evidence="14 15">F-type ATPases have 2 components, CF(1) - the catalytic core - and CF(0) - the membrane proton channel. CF(1) has five subunits: alpha(3), beta(3), gamma(1), delta(1), epsilon(1). CF(0) has three main subunits: a, b and c.</text>
</comment>
<reference evidence="18 19" key="1">
    <citation type="journal article" date="2015" name="Genome Announc.">
        <title>Expanding the biotechnology potential of lactobacilli through comparative genomics of 213 strains and associated genera.</title>
        <authorList>
            <person name="Sun Z."/>
            <person name="Harris H.M."/>
            <person name="McCann A."/>
            <person name="Guo C."/>
            <person name="Argimon S."/>
            <person name="Zhang W."/>
            <person name="Yang X."/>
            <person name="Jeffery I.B."/>
            <person name="Cooney J.C."/>
            <person name="Kagawa T.F."/>
            <person name="Liu W."/>
            <person name="Song Y."/>
            <person name="Salvetti E."/>
            <person name="Wrobel A."/>
            <person name="Rasinkangas P."/>
            <person name="Parkhill J."/>
            <person name="Rea M.C."/>
            <person name="O'Sullivan O."/>
            <person name="Ritari J."/>
            <person name="Douillard F.P."/>
            <person name="Paul Ross R."/>
            <person name="Yang R."/>
            <person name="Briner A.E."/>
            <person name="Felis G.E."/>
            <person name="de Vos W.M."/>
            <person name="Barrangou R."/>
            <person name="Klaenhammer T.R."/>
            <person name="Caufield P.W."/>
            <person name="Cui Y."/>
            <person name="Zhang H."/>
            <person name="O'Toole P.W."/>
        </authorList>
    </citation>
    <scope>NUCLEOTIDE SEQUENCE [LARGE SCALE GENOMIC DNA]</scope>
    <source>
        <strain evidence="18 19">DSM 15707</strain>
    </source>
</reference>
<evidence type="ECO:0000256" key="14">
    <source>
        <dbReference type="HAMAP-Rule" id="MF_00530"/>
    </source>
</evidence>
<keyword evidence="10 14" id="KW-0139">CF(1)</keyword>
<evidence type="ECO:0000256" key="5">
    <source>
        <dbReference type="ARBA" id="ARBA00022448"/>
    </source>
</evidence>